<proteinExistence type="predicted"/>
<protein>
    <submittedName>
        <fullName evidence="2">Uncharacterized protein</fullName>
    </submittedName>
</protein>
<evidence type="ECO:0000256" key="1">
    <source>
        <dbReference type="SAM" id="MobiDB-lite"/>
    </source>
</evidence>
<organism evidence="2 3">
    <name type="scientific">Thalassiosira oceanica</name>
    <name type="common">Marine diatom</name>
    <dbReference type="NCBI Taxonomy" id="159749"/>
    <lineage>
        <taxon>Eukaryota</taxon>
        <taxon>Sar</taxon>
        <taxon>Stramenopiles</taxon>
        <taxon>Ochrophyta</taxon>
        <taxon>Bacillariophyta</taxon>
        <taxon>Coscinodiscophyceae</taxon>
        <taxon>Thalassiosirophycidae</taxon>
        <taxon>Thalassiosirales</taxon>
        <taxon>Thalassiosiraceae</taxon>
        <taxon>Thalassiosira</taxon>
    </lineage>
</organism>
<feature type="region of interest" description="Disordered" evidence="1">
    <location>
        <begin position="199"/>
        <end position="242"/>
    </location>
</feature>
<name>K0TAF2_THAOC</name>
<evidence type="ECO:0000313" key="2">
    <source>
        <dbReference type="EMBL" id="EJK74084.1"/>
    </source>
</evidence>
<dbReference type="AlphaFoldDB" id="K0TAF2"/>
<dbReference type="Proteomes" id="UP000266841">
    <property type="component" value="Unassembled WGS sequence"/>
</dbReference>
<evidence type="ECO:0000313" key="3">
    <source>
        <dbReference type="Proteomes" id="UP000266841"/>
    </source>
</evidence>
<gene>
    <name evidence="2" type="ORF">THAOC_04266</name>
</gene>
<keyword evidence="3" id="KW-1185">Reference proteome</keyword>
<accession>K0TAF2</accession>
<comment type="caution">
    <text evidence="2">The sequence shown here is derived from an EMBL/GenBank/DDBJ whole genome shotgun (WGS) entry which is preliminary data.</text>
</comment>
<reference evidence="2 3" key="1">
    <citation type="journal article" date="2012" name="Genome Biol.">
        <title>Genome and low-iron response of an oceanic diatom adapted to chronic iron limitation.</title>
        <authorList>
            <person name="Lommer M."/>
            <person name="Specht M."/>
            <person name="Roy A.S."/>
            <person name="Kraemer L."/>
            <person name="Andreson R."/>
            <person name="Gutowska M.A."/>
            <person name="Wolf J."/>
            <person name="Bergner S.V."/>
            <person name="Schilhabel M.B."/>
            <person name="Klostermeier U.C."/>
            <person name="Beiko R.G."/>
            <person name="Rosenstiel P."/>
            <person name="Hippler M."/>
            <person name="Laroche J."/>
        </authorList>
    </citation>
    <scope>NUCLEOTIDE SEQUENCE [LARGE SCALE GENOMIC DNA]</scope>
    <source>
        <strain evidence="2 3">CCMP1005</strain>
    </source>
</reference>
<sequence>MVQPYHFRKRFGNDLTLAEEAGEVNGFVGWSAQSASGLLDFIHDIDFDLKLIYDCMTMYERDALNDEEYIKLYYDTNMAMLNHGGLTLITKPFFPWAKRLMKTVRDAFTKDSIDRNPHDCFGRSEKSVMSDEALRSDFILLCQKHSEVESLDSINKAYEIIVPKVCHARFGSVFRQWKAENVIKHENVALRTKLKAGADKKRKSAESATVTPGLATAKKARKEEAESDVAEANVNIENTTCE</sequence>
<dbReference type="EMBL" id="AGNL01003976">
    <property type="protein sequence ID" value="EJK74084.1"/>
    <property type="molecule type" value="Genomic_DNA"/>
</dbReference>